<keyword evidence="2" id="KW-0802">TPR repeat</keyword>
<organism evidence="7 8">
    <name type="scientific">Paraglaciecola arctica BSs20135</name>
    <dbReference type="NCBI Taxonomy" id="493475"/>
    <lineage>
        <taxon>Bacteria</taxon>
        <taxon>Pseudomonadati</taxon>
        <taxon>Pseudomonadota</taxon>
        <taxon>Gammaproteobacteria</taxon>
        <taxon>Alteromonadales</taxon>
        <taxon>Alteromonadaceae</taxon>
        <taxon>Paraglaciecola</taxon>
    </lineage>
</organism>
<feature type="DNA-binding region" description="OmpR/PhoB-type" evidence="4">
    <location>
        <begin position="1"/>
        <end position="98"/>
    </location>
</feature>
<dbReference type="AlphaFoldDB" id="K6YSK2"/>
<keyword evidence="1" id="KW-0677">Repeat</keyword>
<dbReference type="PROSITE" id="PS51755">
    <property type="entry name" value="OMPR_PHOB"/>
    <property type="match status" value="1"/>
</dbReference>
<evidence type="ECO:0000256" key="3">
    <source>
        <dbReference type="ARBA" id="ARBA00023125"/>
    </source>
</evidence>
<dbReference type="InterPro" id="IPR050498">
    <property type="entry name" value="Ycf3"/>
</dbReference>
<dbReference type="STRING" id="493475.GARC_4210"/>
<dbReference type="InterPro" id="IPR016032">
    <property type="entry name" value="Sig_transdc_resp-reg_C-effctor"/>
</dbReference>
<name>K6YSK2_9ALTE</name>
<keyword evidence="8" id="KW-1185">Reference proteome</keyword>
<keyword evidence="5" id="KW-0472">Membrane</keyword>
<evidence type="ECO:0000256" key="5">
    <source>
        <dbReference type="SAM" id="Phobius"/>
    </source>
</evidence>
<keyword evidence="5" id="KW-1133">Transmembrane helix</keyword>
<dbReference type="InterPro" id="IPR036388">
    <property type="entry name" value="WH-like_DNA-bd_sf"/>
</dbReference>
<dbReference type="Proteomes" id="UP000006327">
    <property type="component" value="Unassembled WGS sequence"/>
</dbReference>
<evidence type="ECO:0000313" key="7">
    <source>
        <dbReference type="EMBL" id="GAC21152.1"/>
    </source>
</evidence>
<feature type="domain" description="OmpR/PhoB-type" evidence="6">
    <location>
        <begin position="1"/>
        <end position="98"/>
    </location>
</feature>
<protein>
    <recommendedName>
        <fullName evidence="6">OmpR/PhoB-type domain-containing protein</fullName>
    </recommendedName>
</protein>
<dbReference type="RefSeq" id="WP_007623795.1">
    <property type="nucleotide sequence ID" value="NZ_BAEO01000060.1"/>
</dbReference>
<dbReference type="GO" id="GO:0003677">
    <property type="term" value="F:DNA binding"/>
    <property type="evidence" value="ECO:0007669"/>
    <property type="project" value="UniProtKB-UniRule"/>
</dbReference>
<reference evidence="7 8" key="1">
    <citation type="journal article" date="2017" name="Antonie Van Leeuwenhoek">
        <title>Rhizobium rhizosphaerae sp. nov., a novel species isolated from rice rhizosphere.</title>
        <authorList>
            <person name="Zhao J.J."/>
            <person name="Zhang J."/>
            <person name="Zhang R.J."/>
            <person name="Zhang C.W."/>
            <person name="Yin H.Q."/>
            <person name="Zhang X.X."/>
        </authorList>
    </citation>
    <scope>NUCLEOTIDE SEQUENCE [LARGE SCALE GENOMIC DNA]</scope>
    <source>
        <strain evidence="7 8">BSs20135</strain>
    </source>
</reference>
<dbReference type="eggNOG" id="COG5616">
    <property type="taxonomic scope" value="Bacteria"/>
</dbReference>
<accession>K6YSK2</accession>
<evidence type="ECO:0000259" key="6">
    <source>
        <dbReference type="PROSITE" id="PS51755"/>
    </source>
</evidence>
<dbReference type="eggNOG" id="COG3710">
    <property type="taxonomic scope" value="Bacteria"/>
</dbReference>
<dbReference type="Gene3D" id="1.10.10.10">
    <property type="entry name" value="Winged helix-like DNA-binding domain superfamily/Winged helix DNA-binding domain"/>
    <property type="match status" value="1"/>
</dbReference>
<dbReference type="InterPro" id="IPR001867">
    <property type="entry name" value="OmpR/PhoB-type_DNA-bd"/>
</dbReference>
<dbReference type="EMBL" id="BAEO01000060">
    <property type="protein sequence ID" value="GAC21152.1"/>
    <property type="molecule type" value="Genomic_DNA"/>
</dbReference>
<dbReference type="Gene3D" id="1.25.40.10">
    <property type="entry name" value="Tetratricopeptide repeat domain"/>
    <property type="match status" value="2"/>
</dbReference>
<sequence>MKYRVAEFEIDTTQFQITSGSTDVSVEPKVFDLLVYLIENPMRIVSRDELFEKIWAGREVSDTTLSNHIKSARKTLGDNGDLQLVIKTIRGRGYQFVAEVLEIAAENLPETIPTPLLNNQRQLTKLGLLIFSIIILIFLGWQTTRPTSPDLVSDPRPYLLVVPFSVSGGDIDKWQPFADQITREVILKLRQISGLRVIPASSAFAFKHNKTPAYVREKLPDVHYLLDAIVSVEGNVSIQITTVLESLDNHDLVWNDHYQSRIDNTNFFSVQTDIAASVSDSLKVVILAKEQSALAELPTSNLAAYELYVAGQKQLNLLTYDSLKLAVVLFSQAITLDPQFDGAYVAKADAFRIIMSYFEKPAEVLPNVVDSVLSALAIRPDSAEALSSLGLAYVFAWRWQDAWKVLNAARAEDPNLALTELGFALYYSGIGDVEGVYKTLEKANKLDPLNIELADWGHWALAMVGENDAAIQWAKDKIQLHPEVGLIYSGASVSASLAGEHQRAIALAQKGVLLDTGSPYSLLALAQTYGHAGQLSKIPPLLDKAEKVESFLCPYETAITYLLINQPNKAFKLFNDAVNYRSNCLVFTRNDPRLKSIKNDPRFLALLTRVGLDNDSVAKYSR</sequence>
<gene>
    <name evidence="7" type="ORF">GARC_4210</name>
</gene>
<dbReference type="PANTHER" id="PTHR44858">
    <property type="entry name" value="TETRATRICOPEPTIDE REPEAT PROTEIN 6"/>
    <property type="match status" value="1"/>
</dbReference>
<dbReference type="PANTHER" id="PTHR44858:SF1">
    <property type="entry name" value="UDP-N-ACETYLGLUCOSAMINE--PEPTIDE N-ACETYLGLUCOSAMINYLTRANSFERASE SPINDLY-RELATED"/>
    <property type="match status" value="1"/>
</dbReference>
<evidence type="ECO:0000313" key="8">
    <source>
        <dbReference type="Proteomes" id="UP000006327"/>
    </source>
</evidence>
<evidence type="ECO:0000256" key="1">
    <source>
        <dbReference type="ARBA" id="ARBA00022737"/>
    </source>
</evidence>
<dbReference type="SMART" id="SM00862">
    <property type="entry name" value="Trans_reg_C"/>
    <property type="match status" value="1"/>
</dbReference>
<dbReference type="SUPFAM" id="SSF48452">
    <property type="entry name" value="TPR-like"/>
    <property type="match status" value="1"/>
</dbReference>
<keyword evidence="3 4" id="KW-0238">DNA-binding</keyword>
<dbReference type="GO" id="GO:0000160">
    <property type="term" value="P:phosphorelay signal transduction system"/>
    <property type="evidence" value="ECO:0007669"/>
    <property type="project" value="InterPro"/>
</dbReference>
<dbReference type="InterPro" id="IPR011990">
    <property type="entry name" value="TPR-like_helical_dom_sf"/>
</dbReference>
<evidence type="ECO:0000256" key="2">
    <source>
        <dbReference type="ARBA" id="ARBA00022803"/>
    </source>
</evidence>
<dbReference type="GO" id="GO:0006355">
    <property type="term" value="P:regulation of DNA-templated transcription"/>
    <property type="evidence" value="ECO:0007669"/>
    <property type="project" value="InterPro"/>
</dbReference>
<dbReference type="Pfam" id="PF00486">
    <property type="entry name" value="Trans_reg_C"/>
    <property type="match status" value="1"/>
</dbReference>
<dbReference type="CDD" id="cd00383">
    <property type="entry name" value="trans_reg_C"/>
    <property type="match status" value="1"/>
</dbReference>
<feature type="transmembrane region" description="Helical" evidence="5">
    <location>
        <begin position="123"/>
        <end position="141"/>
    </location>
</feature>
<dbReference type="NCBIfam" id="NF047558">
    <property type="entry name" value="TPR_END_plus"/>
    <property type="match status" value="1"/>
</dbReference>
<dbReference type="OrthoDB" id="9180348at2"/>
<keyword evidence="5" id="KW-0812">Transmembrane</keyword>
<evidence type="ECO:0000256" key="4">
    <source>
        <dbReference type="PROSITE-ProRule" id="PRU01091"/>
    </source>
</evidence>
<comment type="caution">
    <text evidence="7">The sequence shown here is derived from an EMBL/GenBank/DDBJ whole genome shotgun (WGS) entry which is preliminary data.</text>
</comment>
<proteinExistence type="predicted"/>
<dbReference type="SUPFAM" id="SSF46894">
    <property type="entry name" value="C-terminal effector domain of the bipartite response regulators"/>
    <property type="match status" value="1"/>
</dbReference>
<dbReference type="eggNOG" id="COG0457">
    <property type="taxonomic scope" value="Bacteria"/>
</dbReference>